<dbReference type="Gene3D" id="4.10.1080.10">
    <property type="entry name" value="TSP type-3 repeat"/>
    <property type="match status" value="1"/>
</dbReference>
<evidence type="ECO:0000256" key="7">
    <source>
        <dbReference type="ARBA" id="ARBA00023114"/>
    </source>
</evidence>
<dbReference type="GO" id="GO:0005509">
    <property type="term" value="F:calcium ion binding"/>
    <property type="evidence" value="ECO:0007669"/>
    <property type="project" value="InterPro"/>
</dbReference>
<dbReference type="InterPro" id="IPR011250">
    <property type="entry name" value="OMP/PagP_B-barrel"/>
</dbReference>
<evidence type="ECO:0000256" key="1">
    <source>
        <dbReference type="ARBA" id="ARBA00004571"/>
    </source>
</evidence>
<evidence type="ECO:0000256" key="5">
    <source>
        <dbReference type="ARBA" id="ARBA00022729"/>
    </source>
</evidence>
<dbReference type="GO" id="GO:0006811">
    <property type="term" value="P:monoatomic ion transport"/>
    <property type="evidence" value="ECO:0007669"/>
    <property type="project" value="UniProtKB-KW"/>
</dbReference>
<evidence type="ECO:0000256" key="8">
    <source>
        <dbReference type="ARBA" id="ARBA00023136"/>
    </source>
</evidence>
<dbReference type="Gene3D" id="2.40.160.20">
    <property type="match status" value="1"/>
</dbReference>
<dbReference type="Pfam" id="PF02412">
    <property type="entry name" value="TSP_3"/>
    <property type="match status" value="6"/>
</dbReference>
<evidence type="ECO:0000256" key="9">
    <source>
        <dbReference type="ARBA" id="ARBA00023237"/>
    </source>
</evidence>
<dbReference type="InterPro" id="IPR028974">
    <property type="entry name" value="TSP_type-3_rpt"/>
</dbReference>
<dbReference type="PROSITE" id="PS51123">
    <property type="entry name" value="OMPA_2"/>
    <property type="match status" value="1"/>
</dbReference>
<dbReference type="Pfam" id="PF00691">
    <property type="entry name" value="OmpA"/>
    <property type="match status" value="1"/>
</dbReference>
<dbReference type="Pfam" id="PF13505">
    <property type="entry name" value="OMP_b-brl"/>
    <property type="match status" value="1"/>
</dbReference>
<proteinExistence type="predicted"/>
<accession>A0A150WZI8</accession>
<dbReference type="SUPFAM" id="SSF56925">
    <property type="entry name" value="OMPA-like"/>
    <property type="match status" value="1"/>
</dbReference>
<dbReference type="SUPFAM" id="SSF103647">
    <property type="entry name" value="TSP type-3 repeat"/>
    <property type="match status" value="2"/>
</dbReference>
<name>A0A150WZI8_9BACT</name>
<evidence type="ECO:0000313" key="12">
    <source>
        <dbReference type="EMBL" id="KYG71836.1"/>
    </source>
</evidence>
<dbReference type="GO" id="GO:0007155">
    <property type="term" value="P:cell adhesion"/>
    <property type="evidence" value="ECO:0007669"/>
    <property type="project" value="InterPro"/>
</dbReference>
<evidence type="ECO:0000313" key="13">
    <source>
        <dbReference type="Proteomes" id="UP000075606"/>
    </source>
</evidence>
<keyword evidence="4" id="KW-0812">Transmembrane</keyword>
<dbReference type="InterPro" id="IPR027385">
    <property type="entry name" value="Beta-barrel_OMP"/>
</dbReference>
<dbReference type="Proteomes" id="UP000075606">
    <property type="component" value="Unassembled WGS sequence"/>
</dbReference>
<dbReference type="InterPro" id="IPR050330">
    <property type="entry name" value="Bact_OuterMem_StrucFunc"/>
</dbReference>
<dbReference type="PRINTS" id="PR01021">
    <property type="entry name" value="OMPADOMAIN"/>
</dbReference>
<organism evidence="12 13">
    <name type="scientific">Roseivirga spongicola</name>
    <dbReference type="NCBI Taxonomy" id="333140"/>
    <lineage>
        <taxon>Bacteria</taxon>
        <taxon>Pseudomonadati</taxon>
        <taxon>Bacteroidota</taxon>
        <taxon>Cytophagia</taxon>
        <taxon>Cytophagales</taxon>
        <taxon>Roseivirgaceae</taxon>
        <taxon>Roseivirga</taxon>
    </lineage>
</organism>
<keyword evidence="13" id="KW-1185">Reference proteome</keyword>
<dbReference type="CDD" id="cd07185">
    <property type="entry name" value="OmpA_C-like"/>
    <property type="match status" value="1"/>
</dbReference>
<dbReference type="STRING" id="333140.AWW68_17625"/>
<feature type="domain" description="OmpA-like" evidence="11">
    <location>
        <begin position="375"/>
        <end position="490"/>
    </location>
</feature>
<dbReference type="InterPro" id="IPR006664">
    <property type="entry name" value="OMP_bac"/>
</dbReference>
<evidence type="ECO:0000256" key="3">
    <source>
        <dbReference type="ARBA" id="ARBA00022452"/>
    </source>
</evidence>
<dbReference type="SUPFAM" id="SSF103088">
    <property type="entry name" value="OmpA-like"/>
    <property type="match status" value="1"/>
</dbReference>
<dbReference type="GO" id="GO:0015288">
    <property type="term" value="F:porin activity"/>
    <property type="evidence" value="ECO:0007669"/>
    <property type="project" value="UniProtKB-KW"/>
</dbReference>
<keyword evidence="2" id="KW-0813">Transport</keyword>
<dbReference type="AlphaFoldDB" id="A0A150WZI8"/>
<dbReference type="InterPro" id="IPR003367">
    <property type="entry name" value="Thrombospondin_3-like_rpt"/>
</dbReference>
<keyword evidence="6" id="KW-0406">Ion transport</keyword>
<dbReference type="InterPro" id="IPR006665">
    <property type="entry name" value="OmpA-like"/>
</dbReference>
<keyword evidence="3" id="KW-1134">Transmembrane beta strand</keyword>
<gene>
    <name evidence="12" type="ORF">AWW68_17625</name>
</gene>
<evidence type="ECO:0000256" key="2">
    <source>
        <dbReference type="ARBA" id="ARBA00022448"/>
    </source>
</evidence>
<dbReference type="GO" id="GO:0009279">
    <property type="term" value="C:cell outer membrane"/>
    <property type="evidence" value="ECO:0007669"/>
    <property type="project" value="UniProtKB-SubCell"/>
</dbReference>
<keyword evidence="9" id="KW-0998">Cell outer membrane</keyword>
<keyword evidence="8 10" id="KW-0472">Membrane</keyword>
<evidence type="ECO:0000256" key="4">
    <source>
        <dbReference type="ARBA" id="ARBA00022692"/>
    </source>
</evidence>
<comment type="subcellular location">
    <subcellularLocation>
        <location evidence="1">Cell outer membrane</location>
        <topology evidence="1">Multi-pass membrane protein</topology>
    </subcellularLocation>
</comment>
<evidence type="ECO:0000259" key="11">
    <source>
        <dbReference type="PROSITE" id="PS51123"/>
    </source>
</evidence>
<evidence type="ECO:0000256" key="10">
    <source>
        <dbReference type="PROSITE-ProRule" id="PRU00473"/>
    </source>
</evidence>
<evidence type="ECO:0000256" key="6">
    <source>
        <dbReference type="ARBA" id="ARBA00023065"/>
    </source>
</evidence>
<keyword evidence="5" id="KW-0732">Signal</keyword>
<dbReference type="PANTHER" id="PTHR30329:SF21">
    <property type="entry name" value="LIPOPROTEIN YIAD-RELATED"/>
    <property type="match status" value="1"/>
</dbReference>
<protein>
    <recommendedName>
        <fullName evidence="11">OmpA-like domain-containing protein</fullName>
    </recommendedName>
</protein>
<dbReference type="InterPro" id="IPR036737">
    <property type="entry name" value="OmpA-like_sf"/>
</dbReference>
<dbReference type="PANTHER" id="PTHR30329">
    <property type="entry name" value="STATOR ELEMENT OF FLAGELLAR MOTOR COMPLEX"/>
    <property type="match status" value="1"/>
</dbReference>
<sequence length="490" mass="53249">MVKGKLGQLFDYFAHINQQQDMKKLVLLFAMVVVASSMNAQTSDDPWWIDINYSNNKFSYRYYESLFDFGDLDNSGFRVGVDRYLNSSLDVEFGTSYGKLSHEDIFEANVFDVDLRLVYKLANGYLLKEESKVAPFVFAGYGVTSFSNIRGFYTQFEDGLRSHMPLGAGLEFKVTEGASIEAMASYKKSIEQAPNYMQYTVGVSFSLGGKRDSDGDGVLNKEDACPNVAGPVENKGCPWPDTDGDGVLDKDDQCPTEAGTLNGCPDADGDGIKDSEDACPSVAGIAKFNGCPDTDGDGIQDSEDECPTVAGTLNGCPDRDGDGVKDSEDECPSVAGTLNGCPDKDKDGVKDSEDQCPETYGLASNGGCPEVQEEVQQVLDLAVKNIQFNSGSDVLRPSSFESLNQVVQLMKENNFNIKLSGYTDNTGNAASNLELSKRRANSVKKYIVDQGIDASRISSDGYGIANPVADNSTREGRAANRRVEIEIIFR</sequence>
<reference evidence="12 13" key="1">
    <citation type="submission" date="2016-01" db="EMBL/GenBank/DDBJ databases">
        <title>Genome sequencing of Roseivirga spongicola UST030701-084.</title>
        <authorList>
            <person name="Selvaratnam C."/>
            <person name="Thevarajoo S."/>
            <person name="Goh K.M."/>
            <person name="Ee R."/>
            <person name="Chan K.-G."/>
            <person name="Chong C.S."/>
        </authorList>
    </citation>
    <scope>NUCLEOTIDE SEQUENCE [LARGE SCALE GENOMIC DNA]</scope>
    <source>
        <strain evidence="12 13">UST030701-084</strain>
    </source>
</reference>
<dbReference type="GO" id="GO:0046930">
    <property type="term" value="C:pore complex"/>
    <property type="evidence" value="ECO:0007669"/>
    <property type="project" value="UniProtKB-KW"/>
</dbReference>
<dbReference type="EMBL" id="LRPC01000031">
    <property type="protein sequence ID" value="KYG71836.1"/>
    <property type="molecule type" value="Genomic_DNA"/>
</dbReference>
<keyword evidence="7" id="KW-0626">Porin</keyword>
<comment type="caution">
    <text evidence="12">The sequence shown here is derived from an EMBL/GenBank/DDBJ whole genome shotgun (WGS) entry which is preliminary data.</text>
</comment>
<dbReference type="Gene3D" id="3.30.1330.60">
    <property type="entry name" value="OmpA-like domain"/>
    <property type="match status" value="1"/>
</dbReference>